<sequence>MIPLPRTPGHVTVIIEKDRRRIVAKAPLGGIDRIVCVINRQYTNAPNTTQIASGAGRSSASGSNAAIDSPWTRQQESVGAGGTARNVGLKGGRGGSSRPLLRVPGGKELVIVINDQVVKLAKGTPSSSATQIASGAGRSSTGGTNSAIGSPGTWQQDAVGGGGKAVNRPGKPKPGWPKRRRIR</sequence>
<evidence type="ECO:0000256" key="1">
    <source>
        <dbReference type="SAM" id="MobiDB-lite"/>
    </source>
</evidence>
<evidence type="ECO:0000313" key="3">
    <source>
        <dbReference type="Proteomes" id="UP000502136"/>
    </source>
</evidence>
<name>A0A6H2H3J5_9BACL</name>
<keyword evidence="3" id="KW-1185">Reference proteome</keyword>
<feature type="compositionally biased region" description="Low complexity" evidence="1">
    <location>
        <begin position="133"/>
        <end position="147"/>
    </location>
</feature>
<feature type="region of interest" description="Disordered" evidence="1">
    <location>
        <begin position="122"/>
        <end position="183"/>
    </location>
</feature>
<evidence type="ECO:0000313" key="2">
    <source>
        <dbReference type="EMBL" id="QJC54195.1"/>
    </source>
</evidence>
<dbReference type="AlphaFoldDB" id="A0A6H2H3J5"/>
<feature type="region of interest" description="Disordered" evidence="1">
    <location>
        <begin position="48"/>
        <end position="101"/>
    </location>
</feature>
<dbReference type="Proteomes" id="UP000502136">
    <property type="component" value="Chromosome"/>
</dbReference>
<reference evidence="2 3" key="1">
    <citation type="submission" date="2020-04" db="EMBL/GenBank/DDBJ databases">
        <title>Novel Paenibacillus strain UniB2 isolated from commercial digestive syrup.</title>
        <authorList>
            <person name="Thorat V."/>
            <person name="Kirdat K."/>
            <person name="Tiwarekar B."/>
            <person name="Yadav A."/>
        </authorList>
    </citation>
    <scope>NUCLEOTIDE SEQUENCE [LARGE SCALE GENOMIC DNA]</scope>
    <source>
        <strain evidence="2 3">UniB2</strain>
    </source>
</reference>
<proteinExistence type="predicted"/>
<organism evidence="2 3">
    <name type="scientific">Paenibacillus albicereus</name>
    <dbReference type="NCBI Taxonomy" id="2726185"/>
    <lineage>
        <taxon>Bacteria</taxon>
        <taxon>Bacillati</taxon>
        <taxon>Bacillota</taxon>
        <taxon>Bacilli</taxon>
        <taxon>Bacillales</taxon>
        <taxon>Paenibacillaceae</taxon>
        <taxon>Paenibacillus</taxon>
    </lineage>
</organism>
<dbReference type="EMBL" id="CP051428">
    <property type="protein sequence ID" value="QJC54195.1"/>
    <property type="molecule type" value="Genomic_DNA"/>
</dbReference>
<dbReference type="KEGG" id="palr:HGI30_04280"/>
<protein>
    <submittedName>
        <fullName evidence="2">Uncharacterized protein</fullName>
    </submittedName>
</protein>
<gene>
    <name evidence="2" type="ORF">HGI30_04280</name>
</gene>
<accession>A0A6H2H3J5</accession>
<feature type="compositionally biased region" description="Low complexity" evidence="1">
    <location>
        <begin position="52"/>
        <end position="66"/>
    </location>
</feature>